<dbReference type="AlphaFoldDB" id="A0A1X7HY23"/>
<organism evidence="2 3">
    <name type="scientific">Arenibacter troitsensis</name>
    <dbReference type="NCBI Taxonomy" id="188872"/>
    <lineage>
        <taxon>Bacteria</taxon>
        <taxon>Pseudomonadati</taxon>
        <taxon>Bacteroidota</taxon>
        <taxon>Flavobacteriia</taxon>
        <taxon>Flavobacteriales</taxon>
        <taxon>Flavobacteriaceae</taxon>
        <taxon>Arenibacter</taxon>
    </lineage>
</organism>
<protein>
    <submittedName>
        <fullName evidence="2">Sporulation related domain-containing protein</fullName>
    </submittedName>
</protein>
<sequence>MKTISFTLILACSVFYCHGQQGSINIQQDEKIANLLGIYKSVNENSSHYRIQVGFGSFQEAETLKANVDRDFPDWPTKIDFESPSYRVRIGRFKTQLEGERKLIEVRQKYPSAMLLKPEKATN</sequence>
<evidence type="ECO:0000259" key="1">
    <source>
        <dbReference type="Pfam" id="PF05036"/>
    </source>
</evidence>
<dbReference type="EMBL" id="FXAO01000001">
    <property type="protein sequence ID" value="SMG06723.1"/>
    <property type="molecule type" value="Genomic_DNA"/>
</dbReference>
<dbReference type="GO" id="GO:0042834">
    <property type="term" value="F:peptidoglycan binding"/>
    <property type="evidence" value="ECO:0007669"/>
    <property type="project" value="InterPro"/>
</dbReference>
<reference evidence="3" key="1">
    <citation type="submission" date="2017-04" db="EMBL/GenBank/DDBJ databases">
        <authorList>
            <person name="Varghese N."/>
            <person name="Submissions S."/>
        </authorList>
    </citation>
    <scope>NUCLEOTIDE SEQUENCE [LARGE SCALE GENOMIC DNA]</scope>
    <source>
        <strain evidence="3">DSM 19835</strain>
    </source>
</reference>
<proteinExistence type="predicted"/>
<name>A0A1X7HY23_9FLAO</name>
<dbReference type="OrthoDB" id="2473397at2"/>
<dbReference type="STRING" id="188872.SAMN03080602_00167"/>
<dbReference type="RefSeq" id="WP_085495267.1">
    <property type="nucleotide sequence ID" value="NZ_FXAO01000001.1"/>
</dbReference>
<dbReference type="InterPro" id="IPR007730">
    <property type="entry name" value="SPOR-like_dom"/>
</dbReference>
<keyword evidence="3" id="KW-1185">Reference proteome</keyword>
<dbReference type="Proteomes" id="UP000193420">
    <property type="component" value="Unassembled WGS sequence"/>
</dbReference>
<accession>A0A1X7HY23</accession>
<feature type="domain" description="SPOR" evidence="1">
    <location>
        <begin position="46"/>
        <end position="115"/>
    </location>
</feature>
<evidence type="ECO:0000313" key="3">
    <source>
        <dbReference type="Proteomes" id="UP000193420"/>
    </source>
</evidence>
<gene>
    <name evidence="2" type="ORF">SAMN03080602_00167</name>
</gene>
<dbReference type="InterPro" id="IPR036680">
    <property type="entry name" value="SPOR-like_sf"/>
</dbReference>
<dbReference type="Pfam" id="PF05036">
    <property type="entry name" value="SPOR"/>
    <property type="match status" value="1"/>
</dbReference>
<evidence type="ECO:0000313" key="2">
    <source>
        <dbReference type="EMBL" id="SMG06723.1"/>
    </source>
</evidence>
<dbReference type="Gene3D" id="3.30.70.1070">
    <property type="entry name" value="Sporulation related repeat"/>
    <property type="match status" value="1"/>
</dbReference>
<dbReference type="SUPFAM" id="SSF110997">
    <property type="entry name" value="Sporulation related repeat"/>
    <property type="match status" value="1"/>
</dbReference>